<reference evidence="2" key="3">
    <citation type="submission" date="2024-02" db="EMBL/GenBank/DDBJ databases">
        <authorList>
            <person name="Choi B."/>
        </authorList>
    </citation>
    <scope>NUCLEOTIDE SEQUENCE</scope>
    <source>
        <strain evidence="2">UMB1016</strain>
    </source>
</reference>
<evidence type="ECO:0000313" key="4">
    <source>
        <dbReference type="Proteomes" id="UP001069047"/>
    </source>
</evidence>
<dbReference type="Gene3D" id="2.40.10.270">
    <property type="entry name" value="Bacteriophage SPP1 head-tail adaptor protein"/>
    <property type="match status" value="1"/>
</dbReference>
<evidence type="ECO:0000313" key="1">
    <source>
        <dbReference type="EMBL" id="MCY3086807.1"/>
    </source>
</evidence>
<accession>A0A1E9PRR2</accession>
<sequence>MLHKNVGNDIKRVRNSFTDGFIYIVTKVAKTDKFNTPIPNQFTEDVIGRYPFRITAINTNDRFQFHALDVDLDIQVRIPYIQGIHAGMTAKIAGKYYNIEKAYPDFPNQELEILMSEEKEWVSGR</sequence>
<organism evidence="1 4">
    <name type="scientific">Aerococcus mictus</name>
    <dbReference type="NCBI Taxonomy" id="2976810"/>
    <lineage>
        <taxon>Bacteria</taxon>
        <taxon>Bacillati</taxon>
        <taxon>Bacillota</taxon>
        <taxon>Bacilli</taxon>
        <taxon>Lactobacillales</taxon>
        <taxon>Aerococcaceae</taxon>
        <taxon>Aerococcus</taxon>
    </lineage>
</organism>
<dbReference type="NCBIfam" id="TIGR01563">
    <property type="entry name" value="gp16_SPP1"/>
    <property type="match status" value="1"/>
</dbReference>
<dbReference type="RefSeq" id="WP_070558673.1">
    <property type="nucleotide sequence ID" value="NZ_CAJHLJ010000013.1"/>
</dbReference>
<accession>A0A9Q4DEG8</accession>
<proteinExistence type="predicted"/>
<evidence type="ECO:0000313" key="2">
    <source>
        <dbReference type="EMBL" id="WWC55070.1"/>
    </source>
</evidence>
<evidence type="ECO:0000313" key="3">
    <source>
        <dbReference type="Proteomes" id="UP000250354"/>
    </source>
</evidence>
<dbReference type="InterPro" id="IPR038666">
    <property type="entry name" value="SSP1_head-tail_sf"/>
</dbReference>
<gene>
    <name evidence="2" type="ORF">DBT44_0001855</name>
    <name evidence="1" type="ORF">ODY61_01605</name>
</gene>
<protein>
    <submittedName>
        <fullName evidence="1">Phage head closure protein</fullName>
    </submittedName>
</protein>
<name>A0A1E9PRR2_9LACT</name>
<dbReference type="InterPro" id="IPR008767">
    <property type="entry name" value="Phage_SPP1_head-tail_adaptor"/>
</dbReference>
<dbReference type="EMBL" id="JAOTMY010000001">
    <property type="protein sequence ID" value="MCY3086807.1"/>
    <property type="molecule type" value="Genomic_DNA"/>
</dbReference>
<reference evidence="1" key="2">
    <citation type="submission" date="2022-09" db="EMBL/GenBank/DDBJ databases">
        <title>Aerococcus urinae taxonomy study.</title>
        <authorList>
            <person name="Christensen J."/>
            <person name="Senneby E."/>
        </authorList>
    </citation>
    <scope>NUCLEOTIDE SEQUENCE</scope>
    <source>
        <strain evidence="1">LUND-41-B12</strain>
    </source>
</reference>
<dbReference type="AlphaFoldDB" id="A0A1E9PRR2"/>
<dbReference type="EMBL" id="CP145132">
    <property type="protein sequence ID" value="WWC55070.1"/>
    <property type="molecule type" value="Genomic_DNA"/>
</dbReference>
<keyword evidence="3" id="KW-1185">Reference proteome</keyword>
<dbReference type="Proteomes" id="UP001069047">
    <property type="component" value="Unassembled WGS sequence"/>
</dbReference>
<dbReference type="Proteomes" id="UP000250354">
    <property type="component" value="Chromosome"/>
</dbReference>
<reference evidence="2 3" key="1">
    <citation type="journal article" date="2020" name="J. Bacteriol.">
        <title>Aerococcus urinae Isolated from Women with Lower Urinary Tract Symptoms: In Vitro Aggregation and Genome Analysis.</title>
        <authorList>
            <person name="Hilt E.E."/>
            <person name="Putonti C."/>
            <person name="Thomas-White K."/>
            <person name="Lewis A.L."/>
            <person name="Visick K.L."/>
            <person name="Gilbert N.M."/>
            <person name="Wolfe A.J."/>
        </authorList>
    </citation>
    <scope>NUCLEOTIDE SEQUENCE [LARGE SCALE GENOMIC DNA]</scope>
    <source>
        <strain evidence="2 3">UMB1016</strain>
    </source>
</reference>